<comment type="caution">
    <text evidence="1">The sequence shown here is derived from an EMBL/GenBank/DDBJ whole genome shotgun (WGS) entry which is preliminary data.</text>
</comment>
<gene>
    <name evidence="1" type="ORF">PanWU01x14_243100</name>
</gene>
<protein>
    <submittedName>
        <fullName evidence="1">Uncharacterized protein</fullName>
    </submittedName>
</protein>
<reference evidence="2" key="1">
    <citation type="submission" date="2016-06" db="EMBL/GenBank/DDBJ databases">
        <title>Parallel loss of symbiosis genes in relatives of nitrogen-fixing non-legume Parasponia.</title>
        <authorList>
            <person name="Van Velzen R."/>
            <person name="Holmer R."/>
            <person name="Bu F."/>
            <person name="Rutten L."/>
            <person name="Van Zeijl A."/>
            <person name="Liu W."/>
            <person name="Santuari L."/>
            <person name="Cao Q."/>
            <person name="Sharma T."/>
            <person name="Shen D."/>
            <person name="Roswanjaya Y."/>
            <person name="Wardhani T."/>
            <person name="Kalhor M.S."/>
            <person name="Jansen J."/>
            <person name="Van den Hoogen J."/>
            <person name="Gungor B."/>
            <person name="Hartog M."/>
            <person name="Hontelez J."/>
            <person name="Verver J."/>
            <person name="Yang W.-C."/>
            <person name="Schijlen E."/>
            <person name="Repin R."/>
            <person name="Schilthuizen M."/>
            <person name="Schranz E."/>
            <person name="Heidstra R."/>
            <person name="Miyata K."/>
            <person name="Fedorova E."/>
            <person name="Kohlen W."/>
            <person name="Bisseling T."/>
            <person name="Smit S."/>
            <person name="Geurts R."/>
        </authorList>
    </citation>
    <scope>NUCLEOTIDE SEQUENCE [LARGE SCALE GENOMIC DNA]</scope>
    <source>
        <strain evidence="2">cv. WU1-14</strain>
    </source>
</reference>
<proteinExistence type="predicted"/>
<accession>A0A2P5BFH9</accession>
<dbReference type="Proteomes" id="UP000237105">
    <property type="component" value="Unassembled WGS sequence"/>
</dbReference>
<keyword evidence="2" id="KW-1185">Reference proteome</keyword>
<feature type="non-terminal residue" evidence="1">
    <location>
        <position position="1"/>
    </location>
</feature>
<evidence type="ECO:0000313" key="2">
    <source>
        <dbReference type="Proteomes" id="UP000237105"/>
    </source>
</evidence>
<dbReference type="EMBL" id="JXTB01000292">
    <property type="protein sequence ID" value="PON47551.1"/>
    <property type="molecule type" value="Genomic_DNA"/>
</dbReference>
<organism evidence="1 2">
    <name type="scientific">Parasponia andersonii</name>
    <name type="common">Sponia andersonii</name>
    <dbReference type="NCBI Taxonomy" id="3476"/>
    <lineage>
        <taxon>Eukaryota</taxon>
        <taxon>Viridiplantae</taxon>
        <taxon>Streptophyta</taxon>
        <taxon>Embryophyta</taxon>
        <taxon>Tracheophyta</taxon>
        <taxon>Spermatophyta</taxon>
        <taxon>Magnoliopsida</taxon>
        <taxon>eudicotyledons</taxon>
        <taxon>Gunneridae</taxon>
        <taxon>Pentapetalae</taxon>
        <taxon>rosids</taxon>
        <taxon>fabids</taxon>
        <taxon>Rosales</taxon>
        <taxon>Cannabaceae</taxon>
        <taxon>Parasponia</taxon>
    </lineage>
</organism>
<dbReference type="AlphaFoldDB" id="A0A2P5BFH9"/>
<dbReference type="OrthoDB" id="7456123at2759"/>
<evidence type="ECO:0000313" key="1">
    <source>
        <dbReference type="EMBL" id="PON47551.1"/>
    </source>
</evidence>
<sequence length="118" mass="13766">RHYNIFINSIFHTYLVRSSFFHEKVARGTLVPRYIPTSSQPVDIFTKPLPKDAFILFRNKLCVHLHSYCSLRGHHKEPNQHSYDSLIMDIQCKRFKMLKTTICHGICHSSPMAPSSYS</sequence>
<name>A0A2P5BFH9_PARAD</name>